<evidence type="ECO:0000313" key="3">
    <source>
        <dbReference type="Proteomes" id="UP001164390"/>
    </source>
</evidence>
<dbReference type="InterPro" id="IPR032710">
    <property type="entry name" value="NTF2-like_dom_sf"/>
</dbReference>
<dbReference type="Pfam" id="PF13474">
    <property type="entry name" value="SnoaL_3"/>
    <property type="match status" value="1"/>
</dbReference>
<gene>
    <name evidence="2" type="ORF">L0C25_07980</name>
</gene>
<dbReference type="PANTHER" id="PTHR34957:SF1">
    <property type="entry name" value="NUCLEAR TRANSPORT FACTOR 2 (NTF2) FAMILY PROTEIN"/>
    <property type="match status" value="1"/>
</dbReference>
<dbReference type="InterPro" id="IPR037401">
    <property type="entry name" value="SnoaL-like"/>
</dbReference>
<keyword evidence="3" id="KW-1185">Reference proteome</keyword>
<protein>
    <submittedName>
        <fullName evidence="2">Nuclear transport factor 2 family protein</fullName>
    </submittedName>
</protein>
<dbReference type="KEGG" id="sgrg:L0C25_07980"/>
<evidence type="ECO:0000313" key="2">
    <source>
        <dbReference type="EMBL" id="UYM07004.1"/>
    </source>
</evidence>
<name>A0AA46YMW0_9ACTN</name>
<dbReference type="RefSeq" id="WP_271635947.1">
    <property type="nucleotide sequence ID" value="NZ_CP094970.1"/>
</dbReference>
<organism evidence="2 3">
    <name type="scientific">Solicola gregarius</name>
    <dbReference type="NCBI Taxonomy" id="2908642"/>
    <lineage>
        <taxon>Bacteria</taxon>
        <taxon>Bacillati</taxon>
        <taxon>Actinomycetota</taxon>
        <taxon>Actinomycetes</taxon>
        <taxon>Propionibacteriales</taxon>
        <taxon>Nocardioidaceae</taxon>
        <taxon>Solicola</taxon>
    </lineage>
</organism>
<dbReference type="SUPFAM" id="SSF54427">
    <property type="entry name" value="NTF2-like"/>
    <property type="match status" value="1"/>
</dbReference>
<feature type="domain" description="SnoaL-like" evidence="1">
    <location>
        <begin position="9"/>
        <end position="133"/>
    </location>
</feature>
<reference evidence="2" key="1">
    <citation type="submission" date="2022-01" db="EMBL/GenBank/DDBJ databases">
        <title>Nocardioidaceae gen. sp. A5X3R13.</title>
        <authorList>
            <person name="Lopez Marin M.A."/>
            <person name="Uhlik O."/>
        </authorList>
    </citation>
    <scope>NUCLEOTIDE SEQUENCE</scope>
    <source>
        <strain evidence="2">A5X3R13</strain>
    </source>
</reference>
<dbReference type="AlphaFoldDB" id="A0AA46YMW0"/>
<dbReference type="PANTHER" id="PTHR34957">
    <property type="entry name" value="NUCLEAR TRANSPORT FACTOR 2 (NTF2) FAMILY PROTEIN"/>
    <property type="match status" value="1"/>
</dbReference>
<evidence type="ECO:0000259" key="1">
    <source>
        <dbReference type="Pfam" id="PF13474"/>
    </source>
</evidence>
<sequence length="142" mass="15507">MDDDRKRAILNANQSVYDAIEGGDIDLMRSLWADRDDVVCVHPGAEPLRGHATVSRSWSMVMANTGYIQFFLTDVSVSFAGDDTAIVTCTENVLAEAEGESADTFAGGKAVATNVFVRDRRGWLLLMRHASPVVIVEEGDEE</sequence>
<accession>A0AA46YMW0</accession>
<proteinExistence type="predicted"/>
<dbReference type="EMBL" id="CP094970">
    <property type="protein sequence ID" value="UYM07004.1"/>
    <property type="molecule type" value="Genomic_DNA"/>
</dbReference>
<dbReference type="Gene3D" id="3.10.450.50">
    <property type="match status" value="1"/>
</dbReference>
<dbReference type="Proteomes" id="UP001164390">
    <property type="component" value="Chromosome"/>
</dbReference>